<evidence type="ECO:0000313" key="2">
    <source>
        <dbReference type="EMBL" id="ETO22211.1"/>
    </source>
</evidence>
<name>X6N820_RETFI</name>
<evidence type="ECO:0000313" key="3">
    <source>
        <dbReference type="Proteomes" id="UP000023152"/>
    </source>
</evidence>
<keyword evidence="3" id="KW-1185">Reference proteome</keyword>
<dbReference type="EMBL" id="ASPP01010931">
    <property type="protein sequence ID" value="ETO22211.1"/>
    <property type="molecule type" value="Genomic_DNA"/>
</dbReference>
<keyword evidence="1" id="KW-0472">Membrane</keyword>
<keyword evidence="1" id="KW-0812">Transmembrane</keyword>
<proteinExistence type="predicted"/>
<protein>
    <submittedName>
        <fullName evidence="2">Uncharacterized protein</fullName>
    </submittedName>
</protein>
<dbReference type="Proteomes" id="UP000023152">
    <property type="component" value="Unassembled WGS sequence"/>
</dbReference>
<accession>X6N820</accession>
<organism evidence="2 3">
    <name type="scientific">Reticulomyxa filosa</name>
    <dbReference type="NCBI Taxonomy" id="46433"/>
    <lineage>
        <taxon>Eukaryota</taxon>
        <taxon>Sar</taxon>
        <taxon>Rhizaria</taxon>
        <taxon>Retaria</taxon>
        <taxon>Foraminifera</taxon>
        <taxon>Monothalamids</taxon>
        <taxon>Reticulomyxidae</taxon>
        <taxon>Reticulomyxa</taxon>
    </lineage>
</organism>
<sequence>MKSCMDETEKENEKKLLRKKRERLIIFLLALAVLSILYQSTLISRNDAIIFKIDEKEKELNCSKELIVVVMSAKWDEKRRNNSKQICQYFSKNKVKCESINSIDGRNLSTKRKQHFIEQGYIHHNFVPANKSTKIATAVTKIMAMQLAIDLKRLTPNNDWKYVLLLEDDALIDNNFLKHLQHRFFELQYYLKQYNIDHWDLFQLFGRQWCNPWNLKKRLRLKYLGHSIYQYQYGFALFTAILSPISSVQTFLDHCLPFQFSSDLWFGHFVRNGFFHAFLTCPPIVGEIGGPSLIFPHLSHRTFSVPN</sequence>
<keyword evidence="1" id="KW-1133">Transmembrane helix</keyword>
<reference evidence="2 3" key="1">
    <citation type="journal article" date="2013" name="Curr. Biol.">
        <title>The Genome of the Foraminiferan Reticulomyxa filosa.</title>
        <authorList>
            <person name="Glockner G."/>
            <person name="Hulsmann N."/>
            <person name="Schleicher M."/>
            <person name="Noegel A.A."/>
            <person name="Eichinger L."/>
            <person name="Gallinger C."/>
            <person name="Pawlowski J."/>
            <person name="Sierra R."/>
            <person name="Euteneuer U."/>
            <person name="Pillet L."/>
            <person name="Moustafa A."/>
            <person name="Platzer M."/>
            <person name="Groth M."/>
            <person name="Szafranski K."/>
            <person name="Schliwa M."/>
        </authorList>
    </citation>
    <scope>NUCLEOTIDE SEQUENCE [LARGE SCALE GENOMIC DNA]</scope>
</reference>
<evidence type="ECO:0000256" key="1">
    <source>
        <dbReference type="SAM" id="Phobius"/>
    </source>
</evidence>
<comment type="caution">
    <text evidence="2">The sequence shown here is derived from an EMBL/GenBank/DDBJ whole genome shotgun (WGS) entry which is preliminary data.</text>
</comment>
<dbReference type="AlphaFoldDB" id="X6N820"/>
<gene>
    <name evidence="2" type="ORF">RFI_14991</name>
</gene>
<feature type="transmembrane region" description="Helical" evidence="1">
    <location>
        <begin position="24"/>
        <end position="43"/>
    </location>
</feature>